<accession>A0A0A9H3Y4</accession>
<evidence type="ECO:0000313" key="1">
    <source>
        <dbReference type="EMBL" id="JAE29556.1"/>
    </source>
</evidence>
<sequence length="15" mass="1871">MLFCGIKYKWSDRSH</sequence>
<dbReference type="EMBL" id="GBRH01168340">
    <property type="protein sequence ID" value="JAE29556.1"/>
    <property type="molecule type" value="Transcribed_RNA"/>
</dbReference>
<proteinExistence type="predicted"/>
<reference evidence="1" key="1">
    <citation type="submission" date="2014-09" db="EMBL/GenBank/DDBJ databases">
        <authorList>
            <person name="Magalhaes I.L.F."/>
            <person name="Oliveira U."/>
            <person name="Santos F.R."/>
            <person name="Vidigal T.H.D.A."/>
            <person name="Brescovit A.D."/>
            <person name="Santos A.J."/>
        </authorList>
    </citation>
    <scope>NUCLEOTIDE SEQUENCE</scope>
    <source>
        <tissue evidence="1">Shoot tissue taken approximately 20 cm above the soil surface</tissue>
    </source>
</reference>
<reference evidence="1" key="2">
    <citation type="journal article" date="2015" name="Data Brief">
        <title>Shoot transcriptome of the giant reed, Arundo donax.</title>
        <authorList>
            <person name="Barrero R.A."/>
            <person name="Guerrero F.D."/>
            <person name="Moolhuijzen P."/>
            <person name="Goolsby J.A."/>
            <person name="Tidwell J."/>
            <person name="Bellgard S.E."/>
            <person name="Bellgard M.I."/>
        </authorList>
    </citation>
    <scope>NUCLEOTIDE SEQUENCE</scope>
    <source>
        <tissue evidence="1">Shoot tissue taken approximately 20 cm above the soil surface</tissue>
    </source>
</reference>
<protein>
    <submittedName>
        <fullName evidence="1">Uncharacterized protein</fullName>
    </submittedName>
</protein>
<organism evidence="1">
    <name type="scientific">Arundo donax</name>
    <name type="common">Giant reed</name>
    <name type="synonym">Donax arundinaceus</name>
    <dbReference type="NCBI Taxonomy" id="35708"/>
    <lineage>
        <taxon>Eukaryota</taxon>
        <taxon>Viridiplantae</taxon>
        <taxon>Streptophyta</taxon>
        <taxon>Embryophyta</taxon>
        <taxon>Tracheophyta</taxon>
        <taxon>Spermatophyta</taxon>
        <taxon>Magnoliopsida</taxon>
        <taxon>Liliopsida</taxon>
        <taxon>Poales</taxon>
        <taxon>Poaceae</taxon>
        <taxon>PACMAD clade</taxon>
        <taxon>Arundinoideae</taxon>
        <taxon>Arundineae</taxon>
        <taxon>Arundo</taxon>
    </lineage>
</organism>
<name>A0A0A9H3Y4_ARUDO</name>